<evidence type="ECO:0000259" key="1">
    <source>
        <dbReference type="PROSITE" id="PS51910"/>
    </source>
</evidence>
<dbReference type="InterPro" id="IPR001223">
    <property type="entry name" value="Glyco_hydro18_cat"/>
</dbReference>
<dbReference type="PROSITE" id="PS51910">
    <property type="entry name" value="GH18_2"/>
    <property type="match status" value="1"/>
</dbReference>
<gene>
    <name evidence="2" type="ORF">GCM10010885_01700</name>
</gene>
<feature type="domain" description="GH18" evidence="1">
    <location>
        <begin position="131"/>
        <end position="446"/>
    </location>
</feature>
<dbReference type="PANTHER" id="PTHR46066:SF2">
    <property type="entry name" value="CHITINASE DOMAIN-CONTAINING PROTEIN 1"/>
    <property type="match status" value="1"/>
</dbReference>
<dbReference type="AlphaFoldDB" id="A0A917K3I5"/>
<dbReference type="SMART" id="SM00636">
    <property type="entry name" value="Glyco_18"/>
    <property type="match status" value="1"/>
</dbReference>
<dbReference type="GO" id="GO:0008061">
    <property type="term" value="F:chitin binding"/>
    <property type="evidence" value="ECO:0007669"/>
    <property type="project" value="InterPro"/>
</dbReference>
<dbReference type="InterPro" id="IPR029070">
    <property type="entry name" value="Chitinase_insertion_sf"/>
</dbReference>
<dbReference type="EMBL" id="BMOY01000002">
    <property type="protein sequence ID" value="GGI95685.1"/>
    <property type="molecule type" value="Genomic_DNA"/>
</dbReference>
<dbReference type="Pfam" id="PF00704">
    <property type="entry name" value="Glyco_hydro_18"/>
    <property type="match status" value="1"/>
</dbReference>
<evidence type="ECO:0000313" key="2">
    <source>
        <dbReference type="EMBL" id="GGI95685.1"/>
    </source>
</evidence>
<reference evidence="2" key="1">
    <citation type="journal article" date="2014" name="Int. J. Syst. Evol. Microbiol.">
        <title>Complete genome sequence of Corynebacterium casei LMG S-19264T (=DSM 44701T), isolated from a smear-ripened cheese.</title>
        <authorList>
            <consortium name="US DOE Joint Genome Institute (JGI-PGF)"/>
            <person name="Walter F."/>
            <person name="Albersmeier A."/>
            <person name="Kalinowski J."/>
            <person name="Ruckert C."/>
        </authorList>
    </citation>
    <scope>NUCLEOTIDE SEQUENCE</scope>
    <source>
        <strain evidence="2">JCM 18487</strain>
    </source>
</reference>
<dbReference type="InterPro" id="IPR011583">
    <property type="entry name" value="Chitinase_II/V-like_cat"/>
</dbReference>
<organism evidence="2 3">
    <name type="scientific">Alicyclobacillus cellulosilyticus</name>
    <dbReference type="NCBI Taxonomy" id="1003997"/>
    <lineage>
        <taxon>Bacteria</taxon>
        <taxon>Bacillati</taxon>
        <taxon>Bacillota</taxon>
        <taxon>Bacilli</taxon>
        <taxon>Bacillales</taxon>
        <taxon>Alicyclobacillaceae</taxon>
        <taxon>Alicyclobacillus</taxon>
    </lineage>
</organism>
<dbReference type="Proteomes" id="UP000637695">
    <property type="component" value="Unassembled WGS sequence"/>
</dbReference>
<evidence type="ECO:0000313" key="3">
    <source>
        <dbReference type="Proteomes" id="UP000637695"/>
    </source>
</evidence>
<dbReference type="PANTHER" id="PTHR46066">
    <property type="entry name" value="CHITINASE DOMAIN-CONTAINING PROTEIN 1 FAMILY MEMBER"/>
    <property type="match status" value="1"/>
</dbReference>
<accession>A0A917K3I5</accession>
<dbReference type="InterPro" id="IPR017853">
    <property type="entry name" value="GH"/>
</dbReference>
<sequence length="446" mass="47438">MRSVLAAGGMLALSLAGFTWPRDGGAGAWHSAEAVPLANVAVAEVVGTPDYLRHPASAPWWQAALAKLHLPLADPYGMVAGAILPSPITPPAVPAHEPAAAAPLPAASTANTANAQAQGDATGSFAAGPSSVILGWAPDTTADATIQLMAEHPGLTVISPKWLTVWSSTGMVKSDIQPEVIAWAHQHHIKVWPLLDNQFSARLTHDLLSDPSHIARAVDELAHLAAASGIDGINVDFENVRPEDRDAFTAFIGKLHQTLARRGVNLSVDITPDIAFLRDDAAFFHAGLAAVCDELVLMAYDEHWGGDPEPGPVADVPWTTQAVEDLLNTGVPANRLILGLPFYTRFWYVHRDGSVTSEAVASGHVADILRQHGANGQYQPELGVGYARYGKPDGYMEVWYDTEETLAQKLRLVREEGLAGVAVWALSLPNPAGWRTVVAAMYPPAP</sequence>
<name>A0A917K3I5_9BACL</name>
<protein>
    <recommendedName>
        <fullName evidence="1">GH18 domain-containing protein</fullName>
    </recommendedName>
</protein>
<reference evidence="2" key="2">
    <citation type="submission" date="2020-09" db="EMBL/GenBank/DDBJ databases">
        <authorList>
            <person name="Sun Q."/>
            <person name="Ohkuma M."/>
        </authorList>
    </citation>
    <scope>NUCLEOTIDE SEQUENCE</scope>
    <source>
        <strain evidence="2">JCM 18487</strain>
    </source>
</reference>
<keyword evidence="3" id="KW-1185">Reference proteome</keyword>
<dbReference type="GO" id="GO:0005975">
    <property type="term" value="P:carbohydrate metabolic process"/>
    <property type="evidence" value="ECO:0007669"/>
    <property type="project" value="InterPro"/>
</dbReference>
<dbReference type="SUPFAM" id="SSF51445">
    <property type="entry name" value="(Trans)glycosidases"/>
    <property type="match status" value="1"/>
</dbReference>
<proteinExistence type="predicted"/>
<comment type="caution">
    <text evidence="2">The sequence shown here is derived from an EMBL/GenBank/DDBJ whole genome shotgun (WGS) entry which is preliminary data.</text>
</comment>
<dbReference type="Gene3D" id="3.10.50.10">
    <property type="match status" value="1"/>
</dbReference>
<dbReference type="Gene3D" id="3.20.20.80">
    <property type="entry name" value="Glycosidases"/>
    <property type="match status" value="1"/>
</dbReference>